<sequence>MTTKIANISVPTSFVKNPSIASPITASFTNNKNVSKIQKTALVNLLYVKDAIKVFFLDLYNSFFSWRIITKIPFFIFFYGFWTAFGAVDTIYYVALTIFVLKASKDLISSLSDRNILRKFSEYFPIKNRLDALKSILKGASFGPFLFALD</sequence>
<proteinExistence type="predicted"/>
<comment type="caution">
    <text evidence="2">The sequence shown here is derived from an EMBL/GenBank/DDBJ whole genome shotgun (WGS) entry which is preliminary data.</text>
</comment>
<feature type="non-terminal residue" evidence="2">
    <location>
        <position position="150"/>
    </location>
</feature>
<organism evidence="2">
    <name type="scientific">marine sediment metagenome</name>
    <dbReference type="NCBI Taxonomy" id="412755"/>
    <lineage>
        <taxon>unclassified sequences</taxon>
        <taxon>metagenomes</taxon>
        <taxon>ecological metagenomes</taxon>
    </lineage>
</organism>
<keyword evidence="1" id="KW-0472">Membrane</keyword>
<feature type="transmembrane region" description="Helical" evidence="1">
    <location>
        <begin position="74"/>
        <end position="101"/>
    </location>
</feature>
<accession>A0A0F9I6Z6</accession>
<name>A0A0F9I6Z6_9ZZZZ</name>
<dbReference type="AlphaFoldDB" id="A0A0F9I6Z6"/>
<evidence type="ECO:0000313" key="2">
    <source>
        <dbReference type="EMBL" id="KKL89570.1"/>
    </source>
</evidence>
<keyword evidence="1" id="KW-1133">Transmembrane helix</keyword>
<reference evidence="2" key="1">
    <citation type="journal article" date="2015" name="Nature">
        <title>Complex archaea that bridge the gap between prokaryotes and eukaryotes.</title>
        <authorList>
            <person name="Spang A."/>
            <person name="Saw J.H."/>
            <person name="Jorgensen S.L."/>
            <person name="Zaremba-Niedzwiedzka K."/>
            <person name="Martijn J."/>
            <person name="Lind A.E."/>
            <person name="van Eijk R."/>
            <person name="Schleper C."/>
            <person name="Guy L."/>
            <person name="Ettema T.J."/>
        </authorList>
    </citation>
    <scope>NUCLEOTIDE SEQUENCE</scope>
</reference>
<evidence type="ECO:0000256" key="1">
    <source>
        <dbReference type="SAM" id="Phobius"/>
    </source>
</evidence>
<protein>
    <submittedName>
        <fullName evidence="2">Uncharacterized protein</fullName>
    </submittedName>
</protein>
<gene>
    <name evidence="2" type="ORF">LCGC14_1913350</name>
</gene>
<dbReference type="EMBL" id="LAZR01020250">
    <property type="protein sequence ID" value="KKL89570.1"/>
    <property type="molecule type" value="Genomic_DNA"/>
</dbReference>
<keyword evidence="1" id="KW-0812">Transmembrane</keyword>